<dbReference type="InterPro" id="IPR003836">
    <property type="entry name" value="Glucokinase"/>
</dbReference>
<dbReference type="Gene3D" id="3.40.367.20">
    <property type="match status" value="1"/>
</dbReference>
<dbReference type="EMBL" id="JAPFFF010000005">
    <property type="protein sequence ID" value="KAK8890215.1"/>
    <property type="molecule type" value="Genomic_DNA"/>
</dbReference>
<keyword evidence="4" id="KW-1185">Reference proteome</keyword>
<evidence type="ECO:0000256" key="2">
    <source>
        <dbReference type="ARBA" id="ARBA00022777"/>
    </source>
</evidence>
<evidence type="ECO:0000256" key="1">
    <source>
        <dbReference type="ARBA" id="ARBA00022679"/>
    </source>
</evidence>
<gene>
    <name evidence="3" type="ORF">M9Y10_034986</name>
</gene>
<name>A0ABR2KGF8_9EUKA</name>
<dbReference type="Proteomes" id="UP001470230">
    <property type="component" value="Unassembled WGS sequence"/>
</dbReference>
<protein>
    <submittedName>
        <fullName evidence="3">Uncharacterized protein</fullName>
    </submittedName>
</protein>
<organism evidence="3 4">
    <name type="scientific">Tritrichomonas musculus</name>
    <dbReference type="NCBI Taxonomy" id="1915356"/>
    <lineage>
        <taxon>Eukaryota</taxon>
        <taxon>Metamonada</taxon>
        <taxon>Parabasalia</taxon>
        <taxon>Tritrichomonadida</taxon>
        <taxon>Tritrichomonadidae</taxon>
        <taxon>Tritrichomonas</taxon>
    </lineage>
</organism>
<proteinExistence type="predicted"/>
<dbReference type="PANTHER" id="PTHR47450">
    <property type="entry name" value="GLUCOKINASE"/>
    <property type="match status" value="1"/>
</dbReference>
<dbReference type="PANTHER" id="PTHR47450:SF1">
    <property type="entry name" value="GLUCOKINASE"/>
    <property type="match status" value="1"/>
</dbReference>
<evidence type="ECO:0000313" key="3">
    <source>
        <dbReference type="EMBL" id="KAK8890215.1"/>
    </source>
</evidence>
<keyword evidence="1" id="KW-0808">Transferase</keyword>
<keyword evidence="2" id="KW-0418">Kinase</keyword>
<dbReference type="InterPro" id="IPR043129">
    <property type="entry name" value="ATPase_NBD"/>
</dbReference>
<dbReference type="Pfam" id="PF02685">
    <property type="entry name" value="Glucokinase"/>
    <property type="match status" value="1"/>
</dbReference>
<dbReference type="SUPFAM" id="SSF53067">
    <property type="entry name" value="Actin-like ATPase domain"/>
    <property type="match status" value="1"/>
</dbReference>
<sequence>MSSVFTPISNNRSASFSDTDLIALEKWTDEERKNLCLTIWVDASILRIALCPTKDAKKAIYLPAVPVNKATDFHESYMSLRNSFAKYRCVVVFSTISFAGPLSQDNVVITNWTCEVQERVIHFATLPFDLFPLDRRMFMNDLQAASYGILSKYISNTINEIFVPLWKSDSKETNGILLDGNSAVCWIGDGVGISYICRNESSEHNCVVSSECSHAQCTLCSPNDPLYQTEYELLKFVSHKVYAGSHDPEWEDLGCIRGGEMIYRFLKQRQGIKLAEWPKYNRIREMALQNEDPDALLAFRLHYRFIIRAMQSFSLGIQCQRMFLISEHHVKNMEVIAKFVHELHDNFIDHPRSEWLKKVNIYAQCKSSSFALSGGLFLARIFASSHLEDDDSF</sequence>
<accession>A0ABR2KGF8</accession>
<comment type="caution">
    <text evidence="3">The sequence shown here is derived from an EMBL/GenBank/DDBJ whole genome shotgun (WGS) entry which is preliminary data.</text>
</comment>
<evidence type="ECO:0000313" key="4">
    <source>
        <dbReference type="Proteomes" id="UP001470230"/>
    </source>
</evidence>
<reference evidence="3 4" key="1">
    <citation type="submission" date="2024-04" db="EMBL/GenBank/DDBJ databases">
        <title>Tritrichomonas musculus Genome.</title>
        <authorList>
            <person name="Alves-Ferreira E."/>
            <person name="Grigg M."/>
            <person name="Lorenzi H."/>
            <person name="Galac M."/>
        </authorList>
    </citation>
    <scope>NUCLEOTIDE SEQUENCE [LARGE SCALE GENOMIC DNA]</scope>
    <source>
        <strain evidence="3 4">EAF2021</strain>
    </source>
</reference>